<dbReference type="InterPro" id="IPR011990">
    <property type="entry name" value="TPR-like_helical_dom_sf"/>
</dbReference>
<evidence type="ECO:0000313" key="8">
    <source>
        <dbReference type="Ensembl" id="ENSMODP00000009976.4"/>
    </source>
</evidence>
<keyword evidence="9" id="KW-1185">Reference proteome</keyword>
<feature type="compositionally biased region" description="Basic and acidic residues" evidence="7">
    <location>
        <begin position="1"/>
        <end position="16"/>
    </location>
</feature>
<dbReference type="GeneTree" id="ENSGT00940000157213"/>
<evidence type="ECO:0000256" key="6">
    <source>
        <dbReference type="PROSITE-ProRule" id="PRU00339"/>
    </source>
</evidence>
<dbReference type="SMART" id="SM00028">
    <property type="entry name" value="TPR"/>
    <property type="match status" value="3"/>
</dbReference>
<keyword evidence="1" id="KW-0597">Phosphoprotein</keyword>
<feature type="compositionally biased region" description="Basic and acidic residues" evidence="7">
    <location>
        <begin position="40"/>
        <end position="84"/>
    </location>
</feature>
<feature type="repeat" description="TPR" evidence="6">
    <location>
        <begin position="190"/>
        <end position="223"/>
    </location>
</feature>
<evidence type="ECO:0000256" key="5">
    <source>
        <dbReference type="ARBA" id="ARBA00067165"/>
    </source>
</evidence>
<evidence type="ECO:0000313" key="9">
    <source>
        <dbReference type="Proteomes" id="UP000002280"/>
    </source>
</evidence>
<feature type="region of interest" description="Disordered" evidence="7">
    <location>
        <begin position="1"/>
        <end position="123"/>
    </location>
</feature>
<keyword evidence="2" id="KW-0677">Repeat</keyword>
<dbReference type="HOGENOM" id="CLU_058463_3_0_1"/>
<dbReference type="GO" id="GO:0030674">
    <property type="term" value="F:protein-macromolecule adaptor activity"/>
    <property type="evidence" value="ECO:0007669"/>
    <property type="project" value="Ensembl"/>
</dbReference>
<reference evidence="8 9" key="1">
    <citation type="journal article" date="2007" name="Nature">
        <title>Genome of the marsupial Monodelphis domestica reveals innovation in non-coding sequences.</title>
        <authorList>
            <person name="Mikkelsen T.S."/>
            <person name="Wakefield M.J."/>
            <person name="Aken B."/>
            <person name="Amemiya C.T."/>
            <person name="Chang J.L."/>
            <person name="Duke S."/>
            <person name="Garber M."/>
            <person name="Gentles A.J."/>
            <person name="Goodstadt L."/>
            <person name="Heger A."/>
            <person name="Jurka J."/>
            <person name="Kamal M."/>
            <person name="Mauceli E."/>
            <person name="Searle S.M."/>
            <person name="Sharpe T."/>
            <person name="Baker M.L."/>
            <person name="Batzer M.A."/>
            <person name="Benos P.V."/>
            <person name="Belov K."/>
            <person name="Clamp M."/>
            <person name="Cook A."/>
            <person name="Cuff J."/>
            <person name="Das R."/>
            <person name="Davidow L."/>
            <person name="Deakin J.E."/>
            <person name="Fazzari M.J."/>
            <person name="Glass J.L."/>
            <person name="Grabherr M."/>
            <person name="Greally J.M."/>
            <person name="Gu W."/>
            <person name="Hore T.A."/>
            <person name="Huttley G.A."/>
            <person name="Kleber M."/>
            <person name="Jirtle R.L."/>
            <person name="Koina E."/>
            <person name="Lee J.T."/>
            <person name="Mahony S."/>
            <person name="Marra M.A."/>
            <person name="Miller R.D."/>
            <person name="Nicholls R.D."/>
            <person name="Oda M."/>
            <person name="Papenfuss A.T."/>
            <person name="Parra Z.E."/>
            <person name="Pollock D.D."/>
            <person name="Ray D.A."/>
            <person name="Schein J.E."/>
            <person name="Speed T.P."/>
            <person name="Thompson K."/>
            <person name="VandeBerg J.L."/>
            <person name="Wade C.M."/>
            <person name="Walker J.A."/>
            <person name="Waters P.D."/>
            <person name="Webber C."/>
            <person name="Weidman J.R."/>
            <person name="Xie X."/>
            <person name="Zody M.C."/>
            <person name="Baldwin J."/>
            <person name="Abdouelleil A."/>
            <person name="Abdulkadir J."/>
            <person name="Abebe A."/>
            <person name="Abera B."/>
            <person name="Abreu J."/>
            <person name="Acer S.C."/>
            <person name="Aftuck L."/>
            <person name="Alexander A."/>
            <person name="An P."/>
            <person name="Anderson E."/>
            <person name="Anderson S."/>
            <person name="Arachi H."/>
            <person name="Azer M."/>
            <person name="Bachantsang P."/>
            <person name="Barry A."/>
            <person name="Bayul T."/>
            <person name="Berlin A."/>
            <person name="Bessette D."/>
            <person name="Bloom T."/>
            <person name="Bloom T."/>
            <person name="Boguslavskiy L."/>
            <person name="Bonnet C."/>
            <person name="Boukhgalter B."/>
            <person name="Bourzgui I."/>
            <person name="Brown A."/>
            <person name="Cahill P."/>
            <person name="Channer S."/>
            <person name="Cheshatsang Y."/>
            <person name="Chuda L."/>
            <person name="Citroen M."/>
            <person name="Collymore A."/>
            <person name="Cooke P."/>
            <person name="Costello M."/>
            <person name="D'Aco K."/>
            <person name="Daza R."/>
            <person name="De Haan G."/>
            <person name="DeGray S."/>
            <person name="DeMaso C."/>
            <person name="Dhargay N."/>
            <person name="Dooley K."/>
            <person name="Dooley E."/>
            <person name="Doricent M."/>
            <person name="Dorje P."/>
            <person name="Dorjee K."/>
            <person name="Dupes A."/>
            <person name="Elong R."/>
            <person name="Falk J."/>
            <person name="Farina A."/>
            <person name="Faro S."/>
            <person name="Ferguson D."/>
            <person name="Fisher S."/>
            <person name="Foley C.D."/>
            <person name="Franke A."/>
            <person name="Friedrich D."/>
            <person name="Gadbois L."/>
            <person name="Gearin G."/>
            <person name="Gearin C.R."/>
            <person name="Giannoukos G."/>
            <person name="Goode T."/>
            <person name="Graham J."/>
            <person name="Grandbois E."/>
            <person name="Grewal S."/>
            <person name="Gyaltsen K."/>
            <person name="Hafez N."/>
            <person name="Hagos B."/>
            <person name="Hall J."/>
            <person name="Henson C."/>
            <person name="Hollinger A."/>
            <person name="Honan T."/>
            <person name="Huard M.D."/>
            <person name="Hughes L."/>
            <person name="Hurhula B."/>
            <person name="Husby M.E."/>
            <person name="Kamat A."/>
            <person name="Kanga B."/>
            <person name="Kashin S."/>
            <person name="Khazanovich D."/>
            <person name="Kisner P."/>
            <person name="Lance K."/>
            <person name="Lara M."/>
            <person name="Lee W."/>
            <person name="Lennon N."/>
            <person name="Letendre F."/>
            <person name="LeVine R."/>
            <person name="Lipovsky A."/>
            <person name="Liu X."/>
            <person name="Liu J."/>
            <person name="Liu S."/>
            <person name="Lokyitsang T."/>
            <person name="Lokyitsang Y."/>
            <person name="Lubonja R."/>
            <person name="Lui A."/>
            <person name="MacDonald P."/>
            <person name="Magnisalis V."/>
            <person name="Maru K."/>
            <person name="Matthews C."/>
            <person name="McCusker W."/>
            <person name="McDonough S."/>
            <person name="Mehta T."/>
            <person name="Meldrim J."/>
            <person name="Meneus L."/>
            <person name="Mihai O."/>
            <person name="Mihalev A."/>
            <person name="Mihova T."/>
            <person name="Mittelman R."/>
            <person name="Mlenga V."/>
            <person name="Montmayeur A."/>
            <person name="Mulrain L."/>
            <person name="Navidi A."/>
            <person name="Naylor J."/>
            <person name="Negash T."/>
            <person name="Nguyen T."/>
            <person name="Nguyen N."/>
            <person name="Nicol R."/>
            <person name="Norbu C."/>
            <person name="Norbu N."/>
            <person name="Novod N."/>
            <person name="O'Neill B."/>
            <person name="Osman S."/>
            <person name="Markiewicz E."/>
            <person name="Oyono O.L."/>
            <person name="Patti C."/>
            <person name="Phunkhang P."/>
            <person name="Pierre F."/>
            <person name="Priest M."/>
            <person name="Raghuraman S."/>
            <person name="Rege F."/>
            <person name="Reyes R."/>
            <person name="Rise C."/>
            <person name="Rogov P."/>
            <person name="Ross K."/>
            <person name="Ryan E."/>
            <person name="Settipalli S."/>
            <person name="Shea T."/>
            <person name="Sherpa N."/>
            <person name="Shi L."/>
            <person name="Shih D."/>
            <person name="Sparrow T."/>
            <person name="Spaulding J."/>
            <person name="Stalker J."/>
            <person name="Stange-Thomann N."/>
            <person name="Stavropoulos S."/>
            <person name="Stone C."/>
            <person name="Strader C."/>
            <person name="Tesfaye S."/>
            <person name="Thomson T."/>
            <person name="Thoulutsang Y."/>
            <person name="Thoulutsang D."/>
            <person name="Topham K."/>
            <person name="Topping I."/>
            <person name="Tsamla T."/>
            <person name="Vassiliev H."/>
            <person name="Vo A."/>
            <person name="Wangchuk T."/>
            <person name="Wangdi T."/>
            <person name="Weiand M."/>
            <person name="Wilkinson J."/>
            <person name="Wilson A."/>
            <person name="Yadav S."/>
            <person name="Young G."/>
            <person name="Yu Q."/>
            <person name="Zembek L."/>
            <person name="Zhong D."/>
            <person name="Zimmer A."/>
            <person name="Zwirko Z."/>
            <person name="Jaffe D.B."/>
            <person name="Alvarez P."/>
            <person name="Brockman W."/>
            <person name="Butler J."/>
            <person name="Chin C."/>
            <person name="Gnerre S."/>
            <person name="MacCallum I."/>
            <person name="Graves J.A."/>
            <person name="Ponting C.P."/>
            <person name="Breen M."/>
            <person name="Samollow P.B."/>
            <person name="Lander E.S."/>
            <person name="Lindblad-Toh K."/>
        </authorList>
    </citation>
    <scope>NUCLEOTIDE SEQUENCE [LARGE SCALE GENOMIC DNA]</scope>
</reference>
<dbReference type="FunFam" id="1.25.40.10:FF:000367">
    <property type="entry name" value="Tetratricopeptide repeat domain 1"/>
    <property type="match status" value="1"/>
</dbReference>
<dbReference type="PROSITE" id="PS50005">
    <property type="entry name" value="TPR"/>
    <property type="match status" value="1"/>
</dbReference>
<dbReference type="STRING" id="13616.ENSMODP00000009976"/>
<dbReference type="Gene3D" id="1.25.40.10">
    <property type="entry name" value="Tetratricopeptide repeat domain"/>
    <property type="match status" value="1"/>
</dbReference>
<accession>F7CL89</accession>
<dbReference type="GO" id="GO:0150078">
    <property type="term" value="P:positive regulation of neuroinflammatory response"/>
    <property type="evidence" value="ECO:0007669"/>
    <property type="project" value="Ensembl"/>
</dbReference>
<dbReference type="GO" id="GO:0006954">
    <property type="term" value="P:inflammatory response"/>
    <property type="evidence" value="ECO:0007669"/>
    <property type="project" value="Ensembl"/>
</dbReference>
<evidence type="ECO:0000256" key="1">
    <source>
        <dbReference type="ARBA" id="ARBA00022553"/>
    </source>
</evidence>
<dbReference type="eggNOG" id="KOG4234">
    <property type="taxonomic scope" value="Eukaryota"/>
</dbReference>
<name>F7CL89_MONDO</name>
<dbReference type="Pfam" id="PF13181">
    <property type="entry name" value="TPR_8"/>
    <property type="match status" value="1"/>
</dbReference>
<dbReference type="SUPFAM" id="SSF48452">
    <property type="entry name" value="TPR-like"/>
    <property type="match status" value="1"/>
</dbReference>
<evidence type="ECO:0000256" key="4">
    <source>
        <dbReference type="ARBA" id="ARBA00063969"/>
    </source>
</evidence>
<evidence type="ECO:0000256" key="2">
    <source>
        <dbReference type="ARBA" id="ARBA00022737"/>
    </source>
</evidence>
<dbReference type="PANTHER" id="PTHR46014">
    <property type="entry name" value="TETRATRICOPEPTIDE REPEAT PROTEIN 1"/>
    <property type="match status" value="1"/>
</dbReference>
<dbReference type="FunCoup" id="F7CL89">
    <property type="interactions" value="1559"/>
</dbReference>
<reference evidence="8" key="2">
    <citation type="submission" date="2025-08" db="UniProtKB">
        <authorList>
            <consortium name="Ensembl"/>
        </authorList>
    </citation>
    <scope>IDENTIFICATION</scope>
</reference>
<reference evidence="8" key="3">
    <citation type="submission" date="2025-09" db="UniProtKB">
        <authorList>
            <consortium name="Ensembl"/>
        </authorList>
    </citation>
    <scope>IDENTIFICATION</scope>
</reference>
<keyword evidence="3 6" id="KW-0802">TPR repeat</keyword>
<dbReference type="PANTHER" id="PTHR46014:SF1">
    <property type="entry name" value="TETRATRICOPEPTIDE REPEAT PROTEIN 1"/>
    <property type="match status" value="1"/>
</dbReference>
<protein>
    <recommendedName>
        <fullName evidence="5">Tetratricopeptide repeat protein 1</fullName>
    </recommendedName>
</protein>
<proteinExistence type="predicted"/>
<dbReference type="InterPro" id="IPR052769">
    <property type="entry name" value="TPR_domain_protein"/>
</dbReference>
<sequence length="399" mass="45429">MEVNMGEKSEDSRPPEDLFNGLKVTDPQESEHASSLMSSLKDECNHSKPLKDGQDQGEDECFHDCRDSFEDKEDPRVEGSKDELGDNVNPSELEEEYLLRLEKDMPEDEKQKRREESTRLKEVGNEQFKKGEYVEAESSYSRALQTCPACYQKDRSVLFSNRAAARMKQDKKDAAISDCSKAIELNPSYIRAILRRAELYEKTDKLDEALEDYKSVLEKDPSIYQAGEACMRLPKQIEERNEKLKAEMLGKLKDLGNLVLRPFGLSTENFQIKQESSLPSPPPPRLSLSHSRRMIPLVITCVLDSNPFPCCWNLHYSVHLESLLSLISSNPVVKQLLFSGVFTPTVYPLLVGSIFHAPISWYSLLPSSSRSSSYSHSEDTIPWSSLPLLLTFFRVCHSY</sequence>
<dbReference type="InterPro" id="IPR019734">
    <property type="entry name" value="TPR_rpt"/>
</dbReference>
<evidence type="ECO:0000256" key="3">
    <source>
        <dbReference type="ARBA" id="ARBA00022803"/>
    </source>
</evidence>
<dbReference type="Pfam" id="PF00515">
    <property type="entry name" value="TPR_1"/>
    <property type="match status" value="1"/>
</dbReference>
<evidence type="ECO:0000256" key="7">
    <source>
        <dbReference type="SAM" id="MobiDB-lite"/>
    </source>
</evidence>
<dbReference type="AlphaFoldDB" id="F7CL89"/>
<dbReference type="Proteomes" id="UP000002280">
    <property type="component" value="Chromosome 1"/>
</dbReference>
<dbReference type="GO" id="GO:0005829">
    <property type="term" value="C:cytosol"/>
    <property type="evidence" value="ECO:0007669"/>
    <property type="project" value="Ensembl"/>
</dbReference>
<organism evidence="8 9">
    <name type="scientific">Monodelphis domestica</name>
    <name type="common">Gray short-tailed opossum</name>
    <dbReference type="NCBI Taxonomy" id="13616"/>
    <lineage>
        <taxon>Eukaryota</taxon>
        <taxon>Metazoa</taxon>
        <taxon>Chordata</taxon>
        <taxon>Craniata</taxon>
        <taxon>Vertebrata</taxon>
        <taxon>Euteleostomi</taxon>
        <taxon>Mammalia</taxon>
        <taxon>Metatheria</taxon>
        <taxon>Didelphimorphia</taxon>
        <taxon>Didelphidae</taxon>
        <taxon>Monodelphis</taxon>
    </lineage>
</organism>
<gene>
    <name evidence="8" type="primary">TTC1</name>
</gene>
<dbReference type="Ensembl" id="ENSMODT00000010168.4">
    <property type="protein sequence ID" value="ENSMODP00000009976.4"/>
    <property type="gene ID" value="ENSMODG00000008015.4"/>
</dbReference>
<dbReference type="Bgee" id="ENSMODG00000008015">
    <property type="expression patterns" value="Expressed in skeletal muscle tissue and 20 other cell types or tissues"/>
</dbReference>
<dbReference type="InParanoid" id="F7CL89"/>
<comment type="subunit">
    <text evidence="4">Interacts with the GAP domain of NF1. Interacts (via TPR repeats) with HSP90AA1 and HSPA8.</text>
</comment>
<feature type="compositionally biased region" description="Basic and acidic residues" evidence="7">
    <location>
        <begin position="97"/>
        <end position="123"/>
    </location>
</feature>